<dbReference type="AlphaFoldDB" id="A0AA48H4V9"/>
<dbReference type="RefSeq" id="WP_338275080.1">
    <property type="nucleotide sequence ID" value="NZ_AP027266.1"/>
</dbReference>
<accession>A0AA48H4V9</accession>
<sequence>MKDFGPGFPEWTELGQDGGLDPLGMQRPIEAIYQSLLPGISTITLRFRYYSFFVWMLEVYAREQGNTDPIAFRAFQRRCETLFALIAARGATELGVAGIDWAQKQLGDVPNDPETIIDFSVGADPDTDVGQRYLRNKGGAFGGIYATQMFEMGLITLGDDRNPIAVCTNRALPLAEAFAAEIGELGTAFLRCVKAGTVTLADLDRMAPMQPSEIVAGSAEHRQLVQVLLGQLSPAIAPDKLRRSTAIMLLQLIGATKEVPRAEAVKWEWFSAGHPEPEPAPAIENVRVMWALYQACDLMRLAYENILDLALDILQEAELGRMPLGDVVTELVGLVDVPGGMTWRDYSASLLEGLDPAKAARLADERMIEARASGDRATRMQSVVALVAAIVERAVAFGELLDSALNAPDHFQSLRTEVKYLQVREQENARTVLVALVRERVLKRHLWVASRKFRNQKAYTFLIEPEEGLLRYRDRFRVSPSSPRLDQAMRFLRDVKLIDDEGLTEIGRAELDAA</sequence>
<proteinExistence type="predicted"/>
<organism evidence="1 2">
    <name type="scientific">Roseicyclus marinus</name>
    <dbReference type="NCBI Taxonomy" id="2161673"/>
    <lineage>
        <taxon>Bacteria</taxon>
        <taxon>Pseudomonadati</taxon>
        <taxon>Pseudomonadota</taxon>
        <taxon>Alphaproteobacteria</taxon>
        <taxon>Rhodobacterales</taxon>
        <taxon>Roseobacteraceae</taxon>
        <taxon>Roseicyclus</taxon>
    </lineage>
</organism>
<reference evidence="1 2" key="1">
    <citation type="submission" date="2023-01" db="EMBL/GenBank/DDBJ databases">
        <title>Complete genome sequence of Roseicyclus marinus strain Dej080120_10.</title>
        <authorList>
            <person name="Ueki S."/>
            <person name="Maruyama F."/>
        </authorList>
    </citation>
    <scope>NUCLEOTIDE SEQUENCE [LARGE SCALE GENOMIC DNA]</scope>
    <source>
        <strain evidence="1 2">Dej080120_10</strain>
    </source>
</reference>
<name>A0AA48H4V9_9RHOB</name>
<dbReference type="EMBL" id="AP027266">
    <property type="protein sequence ID" value="BDW84860.1"/>
    <property type="molecule type" value="Genomic_DNA"/>
</dbReference>
<gene>
    <name evidence="1" type="ORF">MACH21_10370</name>
</gene>
<keyword evidence="2" id="KW-1185">Reference proteome</keyword>
<evidence type="ECO:0000313" key="2">
    <source>
        <dbReference type="Proteomes" id="UP001337723"/>
    </source>
</evidence>
<protein>
    <submittedName>
        <fullName evidence="1">Uncharacterized protein</fullName>
    </submittedName>
</protein>
<dbReference type="Proteomes" id="UP001337723">
    <property type="component" value="Chromosome"/>
</dbReference>
<evidence type="ECO:0000313" key="1">
    <source>
        <dbReference type="EMBL" id="BDW84860.1"/>
    </source>
</evidence>
<dbReference type="KEGG" id="rmai:MACH21_10370"/>